<gene>
    <name evidence="9" type="ORF">FSP39_002274</name>
</gene>
<organism evidence="9 10">
    <name type="scientific">Pinctada imbricata</name>
    <name type="common">Atlantic pearl-oyster</name>
    <name type="synonym">Pinctada martensii</name>
    <dbReference type="NCBI Taxonomy" id="66713"/>
    <lineage>
        <taxon>Eukaryota</taxon>
        <taxon>Metazoa</taxon>
        <taxon>Spiralia</taxon>
        <taxon>Lophotrochozoa</taxon>
        <taxon>Mollusca</taxon>
        <taxon>Bivalvia</taxon>
        <taxon>Autobranchia</taxon>
        <taxon>Pteriomorphia</taxon>
        <taxon>Pterioida</taxon>
        <taxon>Pterioidea</taxon>
        <taxon>Pteriidae</taxon>
        <taxon>Pinctada</taxon>
    </lineage>
</organism>
<keyword evidence="5" id="KW-0677">Repeat</keyword>
<dbReference type="Pfam" id="PF24138">
    <property type="entry name" value="TPR_TNPO3_IPO13_2nd"/>
    <property type="match status" value="1"/>
</dbReference>
<evidence type="ECO:0000256" key="5">
    <source>
        <dbReference type="ARBA" id="ARBA00022737"/>
    </source>
</evidence>
<evidence type="ECO:0000256" key="3">
    <source>
        <dbReference type="ARBA" id="ARBA00016020"/>
    </source>
</evidence>
<accession>A0AA89C082</accession>
<protein>
    <recommendedName>
        <fullName evidence="3">Importin-13</fullName>
    </recommendedName>
</protein>
<dbReference type="Pfam" id="PF24140">
    <property type="entry name" value="TPR_TNPO3_IPO13_3rd"/>
    <property type="match status" value="1"/>
</dbReference>
<keyword evidence="10" id="KW-1185">Reference proteome</keyword>
<evidence type="ECO:0000256" key="2">
    <source>
        <dbReference type="ARBA" id="ARBA00007991"/>
    </source>
</evidence>
<dbReference type="InterPro" id="IPR057942">
    <property type="entry name" value="TPR_TNPO3_IPO13_3rd"/>
</dbReference>
<evidence type="ECO:0000256" key="1">
    <source>
        <dbReference type="ARBA" id="ARBA00004123"/>
    </source>
</evidence>
<evidence type="ECO:0000256" key="4">
    <source>
        <dbReference type="ARBA" id="ARBA00022448"/>
    </source>
</evidence>
<keyword evidence="4" id="KW-0813">Transport</keyword>
<dbReference type="InterPro" id="IPR058537">
    <property type="entry name" value="TPR_TNPO3_IPO13_4th"/>
</dbReference>
<comment type="caution">
    <text evidence="9">The sequence shown here is derived from an EMBL/GenBank/DDBJ whole genome shotgun (WGS) entry which is preliminary data.</text>
</comment>
<dbReference type="InterPro" id="IPR011989">
    <property type="entry name" value="ARM-like"/>
</dbReference>
<dbReference type="GO" id="GO:0005737">
    <property type="term" value="C:cytoplasm"/>
    <property type="evidence" value="ECO:0007669"/>
    <property type="project" value="TreeGrafter"/>
</dbReference>
<dbReference type="InterPro" id="IPR013598">
    <property type="entry name" value="Exportin-1/Importin-b-like"/>
</dbReference>
<evidence type="ECO:0000259" key="8">
    <source>
        <dbReference type="Pfam" id="PF08389"/>
    </source>
</evidence>
<dbReference type="InterPro" id="IPR016024">
    <property type="entry name" value="ARM-type_fold"/>
</dbReference>
<dbReference type="Proteomes" id="UP001186944">
    <property type="component" value="Unassembled WGS sequence"/>
</dbReference>
<evidence type="ECO:0000313" key="10">
    <source>
        <dbReference type="Proteomes" id="UP001186944"/>
    </source>
</evidence>
<dbReference type="Pfam" id="PF18773">
    <property type="entry name" value="Importin_rep"/>
    <property type="match status" value="1"/>
</dbReference>
<name>A0AA89C082_PINIB</name>
<dbReference type="PANTHER" id="PTHR12363">
    <property type="entry name" value="TRANSPORTIN 3 AND IMPORTIN 13"/>
    <property type="match status" value="1"/>
</dbReference>
<reference evidence="9" key="1">
    <citation type="submission" date="2019-08" db="EMBL/GenBank/DDBJ databases">
        <title>The improved chromosome-level genome for the pearl oyster Pinctada fucata martensii using PacBio sequencing and Hi-C.</title>
        <authorList>
            <person name="Zheng Z."/>
        </authorList>
    </citation>
    <scope>NUCLEOTIDE SEQUENCE</scope>
    <source>
        <strain evidence="9">ZZ-2019</strain>
        <tissue evidence="9">Adductor muscle</tissue>
    </source>
</reference>
<dbReference type="EMBL" id="VSWD01000010">
    <property type="protein sequence ID" value="KAK3089277.1"/>
    <property type="molecule type" value="Genomic_DNA"/>
</dbReference>
<dbReference type="InterPro" id="IPR057941">
    <property type="entry name" value="TPR_TNPO3_IPO13_2nd"/>
</dbReference>
<comment type="subcellular location">
    <subcellularLocation>
        <location evidence="1">Nucleus</location>
    </subcellularLocation>
</comment>
<comment type="similarity">
    <text evidence="2">Belongs to the importin beta family.</text>
</comment>
<proteinExistence type="inferred from homology"/>
<dbReference type="GO" id="GO:0006606">
    <property type="term" value="P:protein import into nucleus"/>
    <property type="evidence" value="ECO:0007669"/>
    <property type="project" value="TreeGrafter"/>
</dbReference>
<dbReference type="Pfam" id="PF24139">
    <property type="entry name" value="TPR_TNPO3_IPO13_4th"/>
    <property type="match status" value="1"/>
</dbReference>
<dbReference type="Pfam" id="PF18806">
    <property type="entry name" value="Importin_rep_3"/>
    <property type="match status" value="1"/>
</dbReference>
<dbReference type="SUPFAM" id="SSF48371">
    <property type="entry name" value="ARM repeat"/>
    <property type="match status" value="1"/>
</dbReference>
<sequence>MRCQSAATNPTQAMLDFQIHKISGSAVLPEHGCIPAADTPVVDCGTGFKGSMDIRLADSKGDVPEEQYDSLRTQLLQKLVEFCGGSRIVLTRLCVALSSLILNMSGEHWEDPIQTLITTFQNQNIPNVTDAQKCHVLLETLRVLPEESLMVPSSPPDIYQWSLKCFSSWVEFGVALDEAMPAILQVFQAVRSQQLFDTAVETLVNVFSHPDSNRYIKTAEKLLPHVLDLREVFQQGLDVQDVDICQGVGQIVVALAENHTKLLLDLTISTEESSRVNAHGLIQMVLACSSLPGHYPVDENFSNLTFTFWYLLQDEITESESEKRSLLIPIFRPVFFSLVEALLIKVQYPDDEEYNTWSAEEKEMFRCYRQDIGDTMMYAFGILGKTMLSHLSTILSGAVDNVKTDVRWQVVEGLFFLFGSIAECVDLEYNAYIPAMMNLLPKLPFNNVKFISSALYLIGSYSEWINCHPECLRCVVPLVLQGLGDSEIATSATLSLKDLTRENLDHIRPYIPQILSSSQSRDCSRLMSSVGQVLSVIDLEEILQYLNTILTPHIQQLQVLIKQEPTATVKNNILVKLMMLGSLFAALDTERDMGGEESESCEVKTKDNTGKPKPVMVILQQVLPLIQELVAKWISDCGIVEAVCEMYKHALKTLLDDFSPVSQNVCPMLGQMYQTVPHPAILDLAKQLIIMHSDDKEMNDTIKSLLGNLCEKTLQLYQAPQGLQNYTDVIEGFMNLLSQVLKKCKRLLASESSSIPGLYHAAVAALCLPEHQTVKATCSFLTEFSSAGGEIPAIKQVIENEGHLLVDRVIRAIGGESPRGVTECLSDVLLSLGKMYTDSMVRWLNEMVHRDGYPSPRVSTQDKEMFVKFVIRERNNKRKSREIVKEFSLKCRGLYGTEYAAQALKMI</sequence>
<dbReference type="InterPro" id="IPR040709">
    <property type="entry name" value="Importin_rep_1"/>
</dbReference>
<evidence type="ECO:0000256" key="6">
    <source>
        <dbReference type="ARBA" id="ARBA00022927"/>
    </source>
</evidence>
<dbReference type="InterPro" id="IPR051345">
    <property type="entry name" value="Importin_beta-like_NTR"/>
</dbReference>
<dbReference type="Gene3D" id="1.25.10.10">
    <property type="entry name" value="Leucine-rich Repeat Variant"/>
    <property type="match status" value="1"/>
</dbReference>
<dbReference type="AlphaFoldDB" id="A0AA89C082"/>
<dbReference type="GO" id="GO:0005634">
    <property type="term" value="C:nucleus"/>
    <property type="evidence" value="ECO:0007669"/>
    <property type="project" value="UniProtKB-SubCell"/>
</dbReference>
<evidence type="ECO:0000256" key="7">
    <source>
        <dbReference type="ARBA" id="ARBA00023242"/>
    </source>
</evidence>
<dbReference type="Pfam" id="PF08389">
    <property type="entry name" value="Xpo1"/>
    <property type="match status" value="1"/>
</dbReference>
<keyword evidence="6" id="KW-0653">Protein transport</keyword>
<keyword evidence="7" id="KW-0539">Nucleus</keyword>
<dbReference type="PANTHER" id="PTHR12363:SF33">
    <property type="entry name" value="IMPORTIN-13"/>
    <property type="match status" value="1"/>
</dbReference>
<dbReference type="InterPro" id="IPR040520">
    <property type="entry name" value="Importin_rep_3"/>
</dbReference>
<evidence type="ECO:0000313" key="9">
    <source>
        <dbReference type="EMBL" id="KAK3089277.1"/>
    </source>
</evidence>
<feature type="domain" description="Exportin-1/Importin-beta-like" evidence="8">
    <location>
        <begin position="87"/>
        <end position="151"/>
    </location>
</feature>